<dbReference type="NCBIfam" id="NF041551">
    <property type="entry name" value="YlcI_YnfO_N"/>
    <property type="match status" value="1"/>
</dbReference>
<gene>
    <name evidence="1" type="ORF">A4W93_26660</name>
</gene>
<dbReference type="Proteomes" id="UP000193427">
    <property type="component" value="Chromosome"/>
</dbReference>
<dbReference type="OrthoDB" id="8400336at2"/>
<reference evidence="1 2" key="1">
    <citation type="submission" date="2016-04" db="EMBL/GenBank/DDBJ databases">
        <title>Complete genome sequence of natural rubber-degrading, novel Gram-negative bacterium, Rhizobacter gummiphilus strain NS21.</title>
        <authorList>
            <person name="Tabata M."/>
            <person name="Kasai D."/>
            <person name="Fukuda M."/>
        </authorList>
    </citation>
    <scope>NUCLEOTIDE SEQUENCE [LARGE SCALE GENOMIC DNA]</scope>
    <source>
        <strain evidence="1 2">NS21</strain>
    </source>
</reference>
<dbReference type="AlphaFoldDB" id="A0A1W6LG78"/>
<accession>A0A1W6LG78</accession>
<dbReference type="RefSeq" id="WP_085753514.1">
    <property type="nucleotide sequence ID" value="NZ_BSPR01000017.1"/>
</dbReference>
<name>A0A1W6LG78_9BURK</name>
<proteinExistence type="predicted"/>
<keyword evidence="2" id="KW-1185">Reference proteome</keyword>
<evidence type="ECO:0008006" key="3">
    <source>
        <dbReference type="Google" id="ProtNLM"/>
    </source>
</evidence>
<evidence type="ECO:0000313" key="2">
    <source>
        <dbReference type="Proteomes" id="UP000193427"/>
    </source>
</evidence>
<sequence>MKSAVLPQVRIEPALRADVEAVLGEGESLSAFVESSVRQAVQHRQALRDFDERCSASLKHFLATGESHSSEEVLEELRKRTAARRAQLQAGTA</sequence>
<dbReference type="EMBL" id="CP015118">
    <property type="protein sequence ID" value="ARN23197.1"/>
    <property type="molecule type" value="Genomic_DNA"/>
</dbReference>
<protein>
    <recommendedName>
        <fullName evidence="3">Prevent-host-death protein</fullName>
    </recommendedName>
</protein>
<evidence type="ECO:0000313" key="1">
    <source>
        <dbReference type="EMBL" id="ARN23197.1"/>
    </source>
</evidence>
<organism evidence="1 2">
    <name type="scientific">Piscinibacter gummiphilus</name>
    <dbReference type="NCBI Taxonomy" id="946333"/>
    <lineage>
        <taxon>Bacteria</taxon>
        <taxon>Pseudomonadati</taxon>
        <taxon>Pseudomonadota</taxon>
        <taxon>Betaproteobacteria</taxon>
        <taxon>Burkholderiales</taxon>
        <taxon>Sphaerotilaceae</taxon>
        <taxon>Piscinibacter</taxon>
    </lineage>
</organism>
<dbReference type="STRING" id="946333.A4W93_26660"/>
<dbReference type="KEGG" id="rgu:A4W93_26660"/>